<dbReference type="InterPro" id="IPR002734">
    <property type="entry name" value="RibDG_C"/>
</dbReference>
<keyword evidence="7" id="KW-1185">Reference proteome</keyword>
<evidence type="ECO:0000313" key="6">
    <source>
        <dbReference type="EMBL" id="GLK80389.1"/>
    </source>
</evidence>
<comment type="pathway">
    <text evidence="1">Cofactor biosynthesis; riboflavin biosynthesis.</text>
</comment>
<protein>
    <recommendedName>
        <fullName evidence="5">Bacterial bifunctional deaminase-reductase C-terminal domain-containing protein</fullName>
    </recommendedName>
</protein>
<comment type="caution">
    <text evidence="6">The sequence shown here is derived from an EMBL/GenBank/DDBJ whole genome shotgun (WGS) entry which is preliminary data.</text>
</comment>
<evidence type="ECO:0000259" key="5">
    <source>
        <dbReference type="Pfam" id="PF01872"/>
    </source>
</evidence>
<proteinExistence type="predicted"/>
<reference evidence="6" key="1">
    <citation type="journal article" date="2014" name="Int. J. Syst. Evol. Microbiol.">
        <title>Complete genome sequence of Corynebacterium casei LMG S-19264T (=DSM 44701T), isolated from a smear-ripened cheese.</title>
        <authorList>
            <consortium name="US DOE Joint Genome Institute (JGI-PGF)"/>
            <person name="Walter F."/>
            <person name="Albersmeier A."/>
            <person name="Kalinowski J."/>
            <person name="Ruckert C."/>
        </authorList>
    </citation>
    <scope>NUCLEOTIDE SEQUENCE</scope>
    <source>
        <strain evidence="6">VKM B-2748</strain>
    </source>
</reference>
<dbReference type="RefSeq" id="WP_271200850.1">
    <property type="nucleotide sequence ID" value="NZ_BSFL01000002.1"/>
</dbReference>
<dbReference type="PANTHER" id="PTHR38011:SF7">
    <property type="entry name" value="2,5-DIAMINO-6-RIBOSYLAMINO-4(3H)-PYRIMIDINONE 5'-PHOSPHATE REDUCTASE"/>
    <property type="match status" value="1"/>
</dbReference>
<feature type="region of interest" description="Disordered" evidence="4">
    <location>
        <begin position="257"/>
        <end position="286"/>
    </location>
</feature>
<dbReference type="EMBL" id="BSFL01000002">
    <property type="protein sequence ID" value="GLK80389.1"/>
    <property type="molecule type" value="Genomic_DNA"/>
</dbReference>
<organism evidence="6 7">
    <name type="scientific">Methylopila turkensis</name>
    <dbReference type="NCBI Taxonomy" id="1437816"/>
    <lineage>
        <taxon>Bacteria</taxon>
        <taxon>Pseudomonadati</taxon>
        <taxon>Pseudomonadota</taxon>
        <taxon>Alphaproteobacteria</taxon>
        <taxon>Hyphomicrobiales</taxon>
        <taxon>Methylopilaceae</taxon>
        <taxon>Methylopila</taxon>
    </lineage>
</organism>
<keyword evidence="2" id="KW-0521">NADP</keyword>
<dbReference type="AlphaFoldDB" id="A0A9W6JRD4"/>
<accession>A0A9W6JRD4</accession>
<evidence type="ECO:0000256" key="3">
    <source>
        <dbReference type="ARBA" id="ARBA00023002"/>
    </source>
</evidence>
<dbReference type="Gene3D" id="3.40.430.10">
    <property type="entry name" value="Dihydrofolate Reductase, subunit A"/>
    <property type="match status" value="1"/>
</dbReference>
<dbReference type="InterPro" id="IPR050765">
    <property type="entry name" value="Riboflavin_Biosynth_HTPR"/>
</dbReference>
<reference evidence="6" key="2">
    <citation type="submission" date="2023-01" db="EMBL/GenBank/DDBJ databases">
        <authorList>
            <person name="Sun Q."/>
            <person name="Evtushenko L."/>
        </authorList>
    </citation>
    <scope>NUCLEOTIDE SEQUENCE</scope>
    <source>
        <strain evidence="6">VKM B-2748</strain>
    </source>
</reference>
<dbReference type="SUPFAM" id="SSF53597">
    <property type="entry name" value="Dihydrofolate reductase-like"/>
    <property type="match status" value="1"/>
</dbReference>
<sequence>MCMTAADDTDDDAIEAAWTAIKAARHGAALPERLKRHPLCLMLKPVASPGPIVIGQIGQSLDGRVATVTGASRYINGDVALDHLHRLRALVDAVVVGVGTVCADDCQLTVRRVAGSAPARVVIDPNGRIPDRARVLDDDGQRRIVIRAEGAAHCGVAGVETVHLPRRDGRIAPADVVAALARRGLRRVLVEGGADTVSAFVAAGRIDRLHVMVAPLLVGSGRSGLALPPIDDLDRARRPAATAHTLGTDVLFDCDMRASTPHGSKTAQGDRHEHDDAGRRRLHVDG</sequence>
<gene>
    <name evidence="6" type="ORF">GCM10008174_21300</name>
</gene>
<dbReference type="Pfam" id="PF01872">
    <property type="entry name" value="RibD_C"/>
    <property type="match status" value="1"/>
</dbReference>
<dbReference type="GO" id="GO:0009231">
    <property type="term" value="P:riboflavin biosynthetic process"/>
    <property type="evidence" value="ECO:0007669"/>
    <property type="project" value="InterPro"/>
</dbReference>
<feature type="compositionally biased region" description="Basic and acidic residues" evidence="4">
    <location>
        <begin position="268"/>
        <end position="286"/>
    </location>
</feature>
<feature type="domain" description="Bacterial bifunctional deaminase-reductase C-terminal" evidence="5">
    <location>
        <begin position="51"/>
        <end position="223"/>
    </location>
</feature>
<evidence type="ECO:0000256" key="4">
    <source>
        <dbReference type="SAM" id="MobiDB-lite"/>
    </source>
</evidence>
<evidence type="ECO:0000256" key="1">
    <source>
        <dbReference type="ARBA" id="ARBA00005104"/>
    </source>
</evidence>
<evidence type="ECO:0000313" key="7">
    <source>
        <dbReference type="Proteomes" id="UP001143309"/>
    </source>
</evidence>
<dbReference type="InterPro" id="IPR024072">
    <property type="entry name" value="DHFR-like_dom_sf"/>
</dbReference>
<evidence type="ECO:0000256" key="2">
    <source>
        <dbReference type="ARBA" id="ARBA00022857"/>
    </source>
</evidence>
<name>A0A9W6JRD4_9HYPH</name>
<keyword evidence="3" id="KW-0560">Oxidoreductase</keyword>
<dbReference type="PANTHER" id="PTHR38011">
    <property type="entry name" value="DIHYDROFOLATE REDUCTASE FAMILY PROTEIN (AFU_ORTHOLOGUE AFUA_8G06820)"/>
    <property type="match status" value="1"/>
</dbReference>
<dbReference type="Proteomes" id="UP001143309">
    <property type="component" value="Unassembled WGS sequence"/>
</dbReference>
<dbReference type="GO" id="GO:0008703">
    <property type="term" value="F:5-amino-6-(5-phosphoribosylamino)uracil reductase activity"/>
    <property type="evidence" value="ECO:0007669"/>
    <property type="project" value="InterPro"/>
</dbReference>